<sequence length="61" mass="7269">MNCINLPEFRVIKAEENEFDYRFTVETIDEPDFCPQCFYSTDSPRHDGKPFIKHGIKDREV</sequence>
<dbReference type="RefSeq" id="WP_208925321.1">
    <property type="nucleotide sequence ID" value="NZ_LK996017.1"/>
</dbReference>
<gene>
    <name evidence="1" type="ORF">DPCES_0851</name>
</gene>
<dbReference type="AlphaFoldDB" id="A0A098AVW8"/>
<dbReference type="EMBL" id="LK996017">
    <property type="protein sequence ID" value="CDX00738.1"/>
    <property type="molecule type" value="Genomic_DNA"/>
</dbReference>
<name>A0A098AVW8_DESHA</name>
<dbReference type="PATRIC" id="fig|49338.4.peg.915"/>
<reference evidence="1" key="1">
    <citation type="submission" date="2014-07" db="EMBL/GenBank/DDBJ databases">
        <authorList>
            <person name="Hornung V.Bastian."/>
        </authorList>
    </citation>
    <scope>NUCLEOTIDE SEQUENCE</scope>
    <source>
        <strain evidence="1">PCE-S</strain>
    </source>
</reference>
<organism evidence="1">
    <name type="scientific">Desulfitobacterium hafniense</name>
    <name type="common">Desulfitobacterium frappieri</name>
    <dbReference type="NCBI Taxonomy" id="49338"/>
    <lineage>
        <taxon>Bacteria</taxon>
        <taxon>Bacillati</taxon>
        <taxon>Bacillota</taxon>
        <taxon>Clostridia</taxon>
        <taxon>Eubacteriales</taxon>
        <taxon>Desulfitobacteriaceae</taxon>
        <taxon>Desulfitobacterium</taxon>
    </lineage>
</organism>
<evidence type="ECO:0000313" key="1">
    <source>
        <dbReference type="EMBL" id="CDX00738.1"/>
    </source>
</evidence>
<evidence type="ECO:0008006" key="2">
    <source>
        <dbReference type="Google" id="ProtNLM"/>
    </source>
</evidence>
<proteinExistence type="predicted"/>
<accession>A0A098AVW8</accession>
<protein>
    <recommendedName>
        <fullName evidence="2">Zinc-finger of transposase IS204/IS1001/IS1096/IS1165</fullName>
    </recommendedName>
</protein>